<evidence type="ECO:0000313" key="3">
    <source>
        <dbReference type="Proteomes" id="UP001348817"/>
    </source>
</evidence>
<name>A0AAU9DCI0_9BACT</name>
<dbReference type="RefSeq" id="WP_338395328.1">
    <property type="nucleotide sequence ID" value="NZ_AP025317.1"/>
</dbReference>
<proteinExistence type="predicted"/>
<dbReference type="EMBL" id="AP025317">
    <property type="protein sequence ID" value="BDD12184.1"/>
    <property type="molecule type" value="Genomic_DNA"/>
</dbReference>
<reference evidence="2 3" key="1">
    <citation type="submission" date="2021-12" db="EMBL/GenBank/DDBJ databases">
        <title>Genome sequencing of bacteria with rrn-lacking chromosome and rrn-plasmid.</title>
        <authorList>
            <person name="Anda M."/>
            <person name="Iwasaki W."/>
        </authorList>
    </citation>
    <scope>NUCLEOTIDE SEQUENCE [LARGE SCALE GENOMIC DNA]</scope>
    <source>
        <strain evidence="2 3">DSM 100852</strain>
        <plasmid evidence="2 3">pFA3</plasmid>
    </source>
</reference>
<dbReference type="Pfam" id="PF06445">
    <property type="entry name" value="GyrI-like"/>
    <property type="match status" value="1"/>
</dbReference>
<gene>
    <name evidence="2" type="ORF">FUAX_46160</name>
</gene>
<dbReference type="SUPFAM" id="SSF55136">
    <property type="entry name" value="Probable bacterial effector-binding domain"/>
    <property type="match status" value="1"/>
</dbReference>
<dbReference type="SUPFAM" id="SSF54909">
    <property type="entry name" value="Dimeric alpha+beta barrel"/>
    <property type="match status" value="1"/>
</dbReference>
<accession>A0AAU9DCI0</accession>
<evidence type="ECO:0000313" key="2">
    <source>
        <dbReference type="EMBL" id="BDD12184.1"/>
    </source>
</evidence>
<organism evidence="2 3">
    <name type="scientific">Fulvitalea axinellae</name>
    <dbReference type="NCBI Taxonomy" id="1182444"/>
    <lineage>
        <taxon>Bacteria</taxon>
        <taxon>Pseudomonadati</taxon>
        <taxon>Bacteroidota</taxon>
        <taxon>Cytophagia</taxon>
        <taxon>Cytophagales</taxon>
        <taxon>Persicobacteraceae</taxon>
        <taxon>Fulvitalea</taxon>
    </lineage>
</organism>
<dbReference type="InterPro" id="IPR011256">
    <property type="entry name" value="Reg_factor_effector_dom_sf"/>
</dbReference>
<dbReference type="KEGG" id="fax:FUAX_46160"/>
<dbReference type="Gene3D" id="3.20.80.10">
    <property type="entry name" value="Regulatory factor, effector binding domain"/>
    <property type="match status" value="1"/>
</dbReference>
<evidence type="ECO:0000259" key="1">
    <source>
        <dbReference type="Pfam" id="PF06445"/>
    </source>
</evidence>
<dbReference type="InterPro" id="IPR029442">
    <property type="entry name" value="GyrI-like"/>
</dbReference>
<dbReference type="Proteomes" id="UP001348817">
    <property type="component" value="Plasmid pFA3"/>
</dbReference>
<geneLocation type="plasmid" evidence="2 3">
    <name>pFA3</name>
</geneLocation>
<protein>
    <recommendedName>
        <fullName evidence="1">GyrI-like small molecule binding domain-containing protein</fullName>
    </recommendedName>
</protein>
<feature type="domain" description="GyrI-like small molecule binding" evidence="1">
    <location>
        <begin position="332"/>
        <end position="399"/>
    </location>
</feature>
<dbReference type="AlphaFoldDB" id="A0AAU9DCI0"/>
<keyword evidence="2" id="KW-0614">Plasmid</keyword>
<dbReference type="InterPro" id="IPR011008">
    <property type="entry name" value="Dimeric_a/b-barrel"/>
</dbReference>
<sequence>MDVATKTFELAYYQIKAESKESYLKNYAKFVSEIGKSGGFEGLETYKNIDNELEILDYAVWESPEDARKADERVQSDEVFGELMEPIDQILMFENVGLDDFYESDFGGEAGFLELNVYTVDGSQDAEFREVRERFYEKALADSHGMISVACYRSGKDSKTCIDVLLWDKKESADAAHGHLGDSLVFKTFQASVKEMKLFKRFKPLFENEKLDFFKSDKNYYQAGDTVCEVILPSVSYLTIEGQSSPENDLFQNAIRSIQASAYSVKRKCQETGSDFVIPKLEALWWVDSEKDFEETPMDEWHWKLLLRMPDFASEDLIQQAVSELSDEKGWENLCLLKTETRDGGKCLQVMHIGPYEEESVSIKKIVDYAEQSGLTIKPPHHEIYVSDPRKTPEARLKTIIRYFVD</sequence>
<keyword evidence="3" id="KW-1185">Reference proteome</keyword>